<evidence type="ECO:0000256" key="2">
    <source>
        <dbReference type="SAM" id="MobiDB-lite"/>
    </source>
</evidence>
<dbReference type="SUPFAM" id="SSF56784">
    <property type="entry name" value="HAD-like"/>
    <property type="match status" value="1"/>
</dbReference>
<comment type="caution">
    <text evidence="3">The sequence shown here is derived from an EMBL/GenBank/DDBJ whole genome shotgun (WGS) entry which is preliminary data.</text>
</comment>
<dbReference type="GO" id="GO:0016787">
    <property type="term" value="F:hydrolase activity"/>
    <property type="evidence" value="ECO:0007669"/>
    <property type="project" value="UniProtKB-KW"/>
</dbReference>
<dbReference type="PANTHER" id="PTHR43316">
    <property type="entry name" value="HYDROLASE, HALOACID DELAHOGENASE-RELATED"/>
    <property type="match status" value="1"/>
</dbReference>
<dbReference type="EMBL" id="BDSP01000050">
    <property type="protein sequence ID" value="GAX12259.1"/>
    <property type="molecule type" value="Genomic_DNA"/>
</dbReference>
<keyword evidence="4" id="KW-1185">Reference proteome</keyword>
<reference evidence="3 4" key="1">
    <citation type="journal article" date="2015" name="Plant Cell">
        <title>Oil accumulation by the oleaginous diatom Fistulifera solaris as revealed by the genome and transcriptome.</title>
        <authorList>
            <person name="Tanaka T."/>
            <person name="Maeda Y."/>
            <person name="Veluchamy A."/>
            <person name="Tanaka M."/>
            <person name="Abida H."/>
            <person name="Marechal E."/>
            <person name="Bowler C."/>
            <person name="Muto M."/>
            <person name="Sunaga Y."/>
            <person name="Tanaka M."/>
            <person name="Yoshino T."/>
            <person name="Taniguchi T."/>
            <person name="Fukuda Y."/>
            <person name="Nemoto M."/>
            <person name="Matsumoto M."/>
            <person name="Wong P.S."/>
            <person name="Aburatani S."/>
            <person name="Fujibuchi W."/>
        </authorList>
    </citation>
    <scope>NUCLEOTIDE SEQUENCE [LARGE SCALE GENOMIC DNA]</scope>
    <source>
        <strain evidence="3 4">JPCC DA0580</strain>
    </source>
</reference>
<dbReference type="InterPro" id="IPR051540">
    <property type="entry name" value="S-2-haloacid_dehalogenase"/>
</dbReference>
<name>A0A1Z5JE56_FISSO</name>
<dbReference type="PANTHER" id="PTHR43316:SF8">
    <property type="entry name" value="HAD FAMILY HYDROLASE"/>
    <property type="match status" value="1"/>
</dbReference>
<proteinExistence type="predicted"/>
<protein>
    <recommendedName>
        <fullName evidence="5">Hydrolase of the HAD superfamily</fullName>
    </recommendedName>
</protein>
<evidence type="ECO:0000313" key="4">
    <source>
        <dbReference type="Proteomes" id="UP000198406"/>
    </source>
</evidence>
<gene>
    <name evidence="3" type="ORF">FisN_1Hh190</name>
</gene>
<organism evidence="3 4">
    <name type="scientific">Fistulifera solaris</name>
    <name type="common">Oleaginous diatom</name>
    <dbReference type="NCBI Taxonomy" id="1519565"/>
    <lineage>
        <taxon>Eukaryota</taxon>
        <taxon>Sar</taxon>
        <taxon>Stramenopiles</taxon>
        <taxon>Ochrophyta</taxon>
        <taxon>Bacillariophyta</taxon>
        <taxon>Bacillariophyceae</taxon>
        <taxon>Bacillariophycidae</taxon>
        <taxon>Naviculales</taxon>
        <taxon>Naviculaceae</taxon>
        <taxon>Fistulifera</taxon>
    </lineage>
</organism>
<dbReference type="AlphaFoldDB" id="A0A1Z5JE56"/>
<accession>A0A1Z5JE56</accession>
<dbReference type="InterPro" id="IPR036412">
    <property type="entry name" value="HAD-like_sf"/>
</dbReference>
<dbReference type="InterPro" id="IPR023214">
    <property type="entry name" value="HAD_sf"/>
</dbReference>
<dbReference type="OrthoDB" id="444127at2759"/>
<evidence type="ECO:0000256" key="1">
    <source>
        <dbReference type="ARBA" id="ARBA00022801"/>
    </source>
</evidence>
<sequence>MYEAGSKPVIFEDKIEKVNLKSEVRVVSFDLDNTLWNTSATIDAANDALASFLDSRKIVQPIRVEKVMGELFQKNKSRYCPLDERAKAPVYLTLLRKDAIRNVLVEANGYSTEEATALSEEAFELWVQARHDAILNNMARSAANCLKEISSMQRKDGHRIIIGAITDGNSDPQRVEALAPFFDFCINAESVGVGKPDKRVYLEAIRQVASMPSMQDIFGNSPRTLPVDSLEEKVGPFWVHVGDDFTKDVVAGKGLNMRTVWCRELILDNLKQQNLVDEEIPPERSVEDLVKQVSDMKVVKMEIGAGDYLSDMLQKEFADSVIDSFIDLSSVLKEWHTTETPSASSSLPAEDAQQVSPLQLEKSSSRALALEATEPVNGDETKFCIFCGTKLPSVAKFCSGCGQAQ</sequence>
<dbReference type="Pfam" id="PF00702">
    <property type="entry name" value="Hydrolase"/>
    <property type="match status" value="1"/>
</dbReference>
<feature type="region of interest" description="Disordered" evidence="2">
    <location>
        <begin position="339"/>
        <end position="358"/>
    </location>
</feature>
<dbReference type="Gene3D" id="3.40.50.1000">
    <property type="entry name" value="HAD superfamily/HAD-like"/>
    <property type="match status" value="1"/>
</dbReference>
<keyword evidence="1" id="KW-0378">Hydrolase</keyword>
<dbReference type="Proteomes" id="UP000198406">
    <property type="component" value="Unassembled WGS sequence"/>
</dbReference>
<dbReference type="InParanoid" id="A0A1Z5JE56"/>
<evidence type="ECO:0008006" key="5">
    <source>
        <dbReference type="Google" id="ProtNLM"/>
    </source>
</evidence>
<evidence type="ECO:0000313" key="3">
    <source>
        <dbReference type="EMBL" id="GAX12259.1"/>
    </source>
</evidence>
<dbReference type="Gene3D" id="1.20.120.1600">
    <property type="match status" value="1"/>
</dbReference>